<dbReference type="EMBL" id="LAZR01033816">
    <property type="protein sequence ID" value="KKL47036.1"/>
    <property type="molecule type" value="Genomic_DNA"/>
</dbReference>
<gene>
    <name evidence="1" type="ORF">LCGC14_2339580</name>
</gene>
<sequence>MARAGPNQDINDPTTLEDSRILATSTSVLAREKSELFNGQTLTDLQAVPITIELKLSDGQSVSVDSYQSSLWARTVLNTYIDQAERFRGYWNSLNAYANNIPDPDDIATVYNMDIGPLDCEITDTDRYEQEPPPFWRTFKAQTKICFFPMTVEISGMSASGVGYDPLIEPTWSGNGPTNYNHNTYPQLLNEFGRLTSAIGVMDTSVGIPSSGTLNYRYTESTVHVIYDFPTPNYFNRVVAAQSIRTEVFDTFFLNNPTLEDIQLDIEYSLTVTPGSFDRSNLCHKQIIVGSTQIYLSTSTGDDWEDVHALGGVFVDNKTINIPSKTMKAISFPLTFDASALYGWYLPENSVPANALNVFLSALDLKITIQGNVDSIQFIPSVSV</sequence>
<accession>A0A0F9CZZ3</accession>
<proteinExistence type="predicted"/>
<organism evidence="1">
    <name type="scientific">marine sediment metagenome</name>
    <dbReference type="NCBI Taxonomy" id="412755"/>
    <lineage>
        <taxon>unclassified sequences</taxon>
        <taxon>metagenomes</taxon>
        <taxon>ecological metagenomes</taxon>
    </lineage>
</organism>
<reference evidence="1" key="1">
    <citation type="journal article" date="2015" name="Nature">
        <title>Complex archaea that bridge the gap between prokaryotes and eukaryotes.</title>
        <authorList>
            <person name="Spang A."/>
            <person name="Saw J.H."/>
            <person name="Jorgensen S.L."/>
            <person name="Zaremba-Niedzwiedzka K."/>
            <person name="Martijn J."/>
            <person name="Lind A.E."/>
            <person name="van Eijk R."/>
            <person name="Schleper C."/>
            <person name="Guy L."/>
            <person name="Ettema T.J."/>
        </authorList>
    </citation>
    <scope>NUCLEOTIDE SEQUENCE</scope>
</reference>
<dbReference type="AlphaFoldDB" id="A0A0F9CZZ3"/>
<evidence type="ECO:0000313" key="1">
    <source>
        <dbReference type="EMBL" id="KKL47036.1"/>
    </source>
</evidence>
<comment type="caution">
    <text evidence="1">The sequence shown here is derived from an EMBL/GenBank/DDBJ whole genome shotgun (WGS) entry which is preliminary data.</text>
</comment>
<name>A0A0F9CZZ3_9ZZZZ</name>
<protein>
    <submittedName>
        <fullName evidence="1">Uncharacterized protein</fullName>
    </submittedName>
</protein>